<keyword evidence="1" id="KW-0732">Signal</keyword>
<feature type="signal peptide" evidence="1">
    <location>
        <begin position="1"/>
        <end position="23"/>
    </location>
</feature>
<evidence type="ECO:0000256" key="1">
    <source>
        <dbReference type="SAM" id="SignalP"/>
    </source>
</evidence>
<gene>
    <name evidence="2" type="ORF">EV199_2155</name>
</gene>
<dbReference type="EMBL" id="SGXA01000001">
    <property type="protein sequence ID" value="RZS76275.1"/>
    <property type="molecule type" value="Genomic_DNA"/>
</dbReference>
<dbReference type="Proteomes" id="UP000293874">
    <property type="component" value="Unassembled WGS sequence"/>
</dbReference>
<protein>
    <recommendedName>
        <fullName evidence="4">Lipoprotein</fullName>
    </recommendedName>
</protein>
<sequence length="167" mass="19144">MKIKMKNNCVGALLLLILAAACKETTPARKKHELEIFWPGSFFYLDQVKNKQVMQIKDAEEDKLYASYLVGFHDSAWAPDPQQPKKAEERQVYYQFNMSNNWRAIVNGDSLLPVFYQPVPNADNKVNAGVIVFQLPEGTRPDTLVYRNAGDGWENMIISLKQHKLIQ</sequence>
<dbReference type="PROSITE" id="PS51257">
    <property type="entry name" value="PROKAR_LIPOPROTEIN"/>
    <property type="match status" value="1"/>
</dbReference>
<dbReference type="RefSeq" id="WP_130540582.1">
    <property type="nucleotide sequence ID" value="NZ_CP042431.1"/>
</dbReference>
<name>A0A4Q7N5F1_9BACT</name>
<dbReference type="OrthoDB" id="670574at2"/>
<evidence type="ECO:0000313" key="2">
    <source>
        <dbReference type="EMBL" id="RZS76275.1"/>
    </source>
</evidence>
<keyword evidence="3" id="KW-1185">Reference proteome</keyword>
<reference evidence="2 3" key="1">
    <citation type="submission" date="2019-02" db="EMBL/GenBank/DDBJ databases">
        <title>Genomic Encyclopedia of Type Strains, Phase IV (KMG-IV): sequencing the most valuable type-strain genomes for metagenomic binning, comparative biology and taxonomic classification.</title>
        <authorList>
            <person name="Goeker M."/>
        </authorList>
    </citation>
    <scope>NUCLEOTIDE SEQUENCE [LARGE SCALE GENOMIC DNA]</scope>
    <source>
        <strain evidence="2 3">DSM 18116</strain>
    </source>
</reference>
<feature type="chain" id="PRO_5020798458" description="Lipoprotein" evidence="1">
    <location>
        <begin position="24"/>
        <end position="167"/>
    </location>
</feature>
<comment type="caution">
    <text evidence="2">The sequence shown here is derived from an EMBL/GenBank/DDBJ whole genome shotgun (WGS) entry which is preliminary data.</text>
</comment>
<dbReference type="AlphaFoldDB" id="A0A4Q7N5F1"/>
<organism evidence="2 3">
    <name type="scientific">Pseudobacter ginsenosidimutans</name>
    <dbReference type="NCBI Taxonomy" id="661488"/>
    <lineage>
        <taxon>Bacteria</taxon>
        <taxon>Pseudomonadati</taxon>
        <taxon>Bacteroidota</taxon>
        <taxon>Chitinophagia</taxon>
        <taxon>Chitinophagales</taxon>
        <taxon>Chitinophagaceae</taxon>
        <taxon>Pseudobacter</taxon>
    </lineage>
</organism>
<evidence type="ECO:0000313" key="3">
    <source>
        <dbReference type="Proteomes" id="UP000293874"/>
    </source>
</evidence>
<accession>A0A4Q7N5F1</accession>
<evidence type="ECO:0008006" key="4">
    <source>
        <dbReference type="Google" id="ProtNLM"/>
    </source>
</evidence>
<proteinExistence type="predicted"/>